<organism evidence="8 9">
    <name type="scientific">Discina gigas</name>
    <dbReference type="NCBI Taxonomy" id="1032678"/>
    <lineage>
        <taxon>Eukaryota</taxon>
        <taxon>Fungi</taxon>
        <taxon>Dikarya</taxon>
        <taxon>Ascomycota</taxon>
        <taxon>Pezizomycotina</taxon>
        <taxon>Pezizomycetes</taxon>
        <taxon>Pezizales</taxon>
        <taxon>Discinaceae</taxon>
        <taxon>Discina</taxon>
    </lineage>
</organism>
<dbReference type="PANTHER" id="PTHR12770">
    <property type="entry name" value="RUS1 FAMILY PROTEIN C16ORF58"/>
    <property type="match status" value="1"/>
</dbReference>
<evidence type="ECO:0000256" key="3">
    <source>
        <dbReference type="ARBA" id="ARBA00022692"/>
    </source>
</evidence>
<dbReference type="EMBL" id="JBBBZM010000045">
    <property type="protein sequence ID" value="KAL0636729.1"/>
    <property type="molecule type" value="Genomic_DNA"/>
</dbReference>
<reference evidence="8 9" key="1">
    <citation type="submission" date="2024-02" db="EMBL/GenBank/DDBJ databases">
        <title>Discinaceae phylogenomics.</title>
        <authorList>
            <person name="Dirks A.C."/>
            <person name="James T.Y."/>
        </authorList>
    </citation>
    <scope>NUCLEOTIDE SEQUENCE [LARGE SCALE GENOMIC DNA]</scope>
    <source>
        <strain evidence="8 9">ACD0624</strain>
    </source>
</reference>
<keyword evidence="5" id="KW-0472">Membrane</keyword>
<keyword evidence="4" id="KW-1133">Transmembrane helix</keyword>
<dbReference type="InterPro" id="IPR006968">
    <property type="entry name" value="RUS_fam"/>
</dbReference>
<dbReference type="InterPro" id="IPR055412">
    <property type="entry name" value="UVB_sens_C"/>
</dbReference>
<dbReference type="Pfam" id="PF04884">
    <property type="entry name" value="UVB_sens_prot"/>
    <property type="match status" value="1"/>
</dbReference>
<feature type="domain" description="Protein root UVB sensitive/RUS" evidence="6">
    <location>
        <begin position="66"/>
        <end position="251"/>
    </location>
</feature>
<comment type="caution">
    <text evidence="8">The sequence shown here is derived from an EMBL/GenBank/DDBJ whole genome shotgun (WGS) entry which is preliminary data.</text>
</comment>
<dbReference type="Proteomes" id="UP001447188">
    <property type="component" value="Unassembled WGS sequence"/>
</dbReference>
<dbReference type="InterPro" id="IPR054549">
    <property type="entry name" value="UVB_sens_RUS_dom"/>
</dbReference>
<dbReference type="Pfam" id="PF24160">
    <property type="entry name" value="UVB_sens_C"/>
    <property type="match status" value="1"/>
</dbReference>
<evidence type="ECO:0000256" key="1">
    <source>
        <dbReference type="ARBA" id="ARBA00004370"/>
    </source>
</evidence>
<protein>
    <recommendedName>
        <fullName evidence="10">DUF647 domain-containing protein</fullName>
    </recommendedName>
</protein>
<dbReference type="PANTHER" id="PTHR12770:SF31">
    <property type="entry name" value="RUS FAMILY MEMBER 1"/>
    <property type="match status" value="1"/>
</dbReference>
<comment type="subcellular location">
    <subcellularLocation>
        <location evidence="1">Membrane</location>
    </subcellularLocation>
</comment>
<evidence type="ECO:0000256" key="4">
    <source>
        <dbReference type="ARBA" id="ARBA00022989"/>
    </source>
</evidence>
<keyword evidence="3" id="KW-0812">Transmembrane</keyword>
<evidence type="ECO:0000259" key="7">
    <source>
        <dbReference type="Pfam" id="PF24160"/>
    </source>
</evidence>
<accession>A0ABR3GLC1</accession>
<evidence type="ECO:0000259" key="6">
    <source>
        <dbReference type="Pfam" id="PF04884"/>
    </source>
</evidence>
<gene>
    <name evidence="8" type="ORF">Q9L58_004337</name>
</gene>
<evidence type="ECO:0000313" key="8">
    <source>
        <dbReference type="EMBL" id="KAL0636729.1"/>
    </source>
</evidence>
<proteinExistence type="inferred from homology"/>
<name>A0ABR3GLC1_9PEZI</name>
<keyword evidence="9" id="KW-1185">Reference proteome</keyword>
<evidence type="ECO:0000256" key="2">
    <source>
        <dbReference type="ARBA" id="ARBA00007558"/>
    </source>
</evidence>
<evidence type="ECO:0008006" key="10">
    <source>
        <dbReference type="Google" id="ProtNLM"/>
    </source>
</evidence>
<comment type="similarity">
    <text evidence="2">Belongs to the RUS1 family.</text>
</comment>
<feature type="domain" description="Root UVB sensitive protein C-terminal" evidence="7">
    <location>
        <begin position="334"/>
        <end position="432"/>
    </location>
</feature>
<evidence type="ECO:0000313" key="9">
    <source>
        <dbReference type="Proteomes" id="UP001447188"/>
    </source>
</evidence>
<evidence type="ECO:0000256" key="5">
    <source>
        <dbReference type="ARBA" id="ARBA00023136"/>
    </source>
</evidence>
<sequence length="464" mass="50105">MDDRAPLGLELIERDESGNITAVITEGPGSGQITVVTPENKVPYAQRILNIFLPAGFPASVTEDYVGDANASATAALLLTITQDSVSRLATILFAHRFGIALEAECKKYRLAADVFNDSAMILDCLSPAFPKPVKILMLCLSGSLRAACGVAGGGSKASLSVHFAKSRNVGELNAKASACGKGDSSQETVIGLMGMLVGSLVVSHITSTWATWVSLTLLLAVHLGTNFKAVTSVALRTLNRQRANIVFSTLGDSGVVVTPTQAAKLERIFEKDGVLRWRESEILGYARIGARFIELVDSLGDDASSLGYNAPLTGDGEMKAPGLSIHSVADIFQNEKHLLWYDSRKRWVTICLRNGITPEEQLKAWAHALFVAKEVRHREKRRGDGGKMQMSGEALLSVLETTLQDLGVSFPSTIERLKKAGWDLSTTALETKPGYRVGISLQEIPDAGKDRREIRLKEAKKDI</sequence>